<dbReference type="Proteomes" id="UP001269402">
    <property type="component" value="Unassembled WGS sequence"/>
</dbReference>
<protein>
    <recommendedName>
        <fullName evidence="4">Hedgehog/Intein (Hint) domain-containing protein</fullName>
    </recommendedName>
</protein>
<evidence type="ECO:0000313" key="3">
    <source>
        <dbReference type="Proteomes" id="UP001269402"/>
    </source>
</evidence>
<keyword evidence="3" id="KW-1185">Reference proteome</keyword>
<dbReference type="AlphaFoldDB" id="A0AAW8NXK5"/>
<organism evidence="2 3">
    <name type="scientific">Rhizobium redzepovicii</name>
    <dbReference type="NCBI Taxonomy" id="2867518"/>
    <lineage>
        <taxon>Bacteria</taxon>
        <taxon>Pseudomonadati</taxon>
        <taxon>Pseudomonadota</taxon>
        <taxon>Alphaproteobacteria</taxon>
        <taxon>Hyphomicrobiales</taxon>
        <taxon>Rhizobiaceae</taxon>
        <taxon>Rhizobium/Agrobacterium group</taxon>
        <taxon>Rhizobium</taxon>
    </lineage>
</organism>
<dbReference type="EMBL" id="JAVLSH010000002">
    <property type="protein sequence ID" value="MDR9759427.1"/>
    <property type="molecule type" value="Genomic_DNA"/>
</dbReference>
<evidence type="ECO:0000313" key="2">
    <source>
        <dbReference type="EMBL" id="MDR9759427.1"/>
    </source>
</evidence>
<evidence type="ECO:0000256" key="1">
    <source>
        <dbReference type="SAM" id="MobiDB-lite"/>
    </source>
</evidence>
<dbReference type="RefSeq" id="WP_310807155.1">
    <property type="nucleotide sequence ID" value="NZ_JAVLSH010000002.1"/>
</dbReference>
<proteinExistence type="predicted"/>
<feature type="region of interest" description="Disordered" evidence="1">
    <location>
        <begin position="1"/>
        <end position="24"/>
    </location>
</feature>
<accession>A0AAW8NXK5</accession>
<gene>
    <name evidence="2" type="ORF">RJJ37_07240</name>
</gene>
<sequence>MSRKMTKRPAASGTTNPEAYSEPLPTLKCGSKPIFRSKAARDLACILDTNTDVATWFAPGPALTIGALAHVPDFRIVDRDETVRFVDAPGRVVELPSEKIEAVAREQGASYRLVSAGELYDGFRVRNARDLLRYAHVHVTLADRLRLLAVLDQEGSLSMADCFGIVRHGEPVATVASLILHGFLEVDLDEALLSPESFVRRIRN</sequence>
<evidence type="ECO:0008006" key="4">
    <source>
        <dbReference type="Google" id="ProtNLM"/>
    </source>
</evidence>
<comment type="caution">
    <text evidence="2">The sequence shown here is derived from an EMBL/GenBank/DDBJ whole genome shotgun (WGS) entry which is preliminary data.</text>
</comment>
<reference evidence="3" key="1">
    <citation type="submission" date="2023-07" db="EMBL/GenBank/DDBJ databases">
        <title>Genomic characterization of faba bean (Vicia faba) microsymbionts in Mexican soils.</title>
        <authorList>
            <person name="Rivera Orduna F.N."/>
            <person name="Guevara-Luna J."/>
            <person name="Yan J."/>
            <person name="Arroyo-Herrera I."/>
            <person name="Li Y."/>
            <person name="Vasquez-Murrieta M.S."/>
            <person name="Wang E.T."/>
        </authorList>
    </citation>
    <scope>NUCLEOTIDE SEQUENCE [LARGE SCALE GENOMIC DNA]</scope>
    <source>
        <strain evidence="3">CH6</strain>
    </source>
</reference>
<name>A0AAW8NXK5_9HYPH</name>